<dbReference type="RefSeq" id="WP_097045765.1">
    <property type="nucleotide sequence ID" value="NZ_OBEH01000003.1"/>
</dbReference>
<dbReference type="GO" id="GO:0000030">
    <property type="term" value="F:mannosyltransferase activity"/>
    <property type="evidence" value="ECO:0007669"/>
    <property type="project" value="TreeGrafter"/>
</dbReference>
<dbReference type="PANTHER" id="PTHR32385">
    <property type="entry name" value="MANNOSYL PHOSPHORYLINOSITOL CERAMIDE SYNTHASE"/>
    <property type="match status" value="1"/>
</dbReference>
<evidence type="ECO:0000256" key="1">
    <source>
        <dbReference type="ARBA" id="ARBA00022679"/>
    </source>
</evidence>
<protein>
    <submittedName>
        <fullName evidence="2">Alpha 1,4-glycosyltransferase conserved region</fullName>
    </submittedName>
</protein>
<evidence type="ECO:0000313" key="2">
    <source>
        <dbReference type="EMBL" id="SNZ00283.1"/>
    </source>
</evidence>
<dbReference type="Proteomes" id="UP000219048">
    <property type="component" value="Unassembled WGS sequence"/>
</dbReference>
<organism evidence="2 3">
    <name type="scientific">Flagellimonas pacifica</name>
    <dbReference type="NCBI Taxonomy" id="1247520"/>
    <lineage>
        <taxon>Bacteria</taxon>
        <taxon>Pseudomonadati</taxon>
        <taxon>Bacteroidota</taxon>
        <taxon>Flavobacteriia</taxon>
        <taxon>Flavobacteriales</taxon>
        <taxon>Flavobacteriaceae</taxon>
        <taxon>Flagellimonas</taxon>
    </lineage>
</organism>
<evidence type="ECO:0000313" key="3">
    <source>
        <dbReference type="Proteomes" id="UP000219048"/>
    </source>
</evidence>
<dbReference type="Gene3D" id="3.90.550.20">
    <property type="match status" value="1"/>
</dbReference>
<reference evidence="3" key="1">
    <citation type="submission" date="2017-09" db="EMBL/GenBank/DDBJ databases">
        <authorList>
            <person name="Varghese N."/>
            <person name="Submissions S."/>
        </authorList>
    </citation>
    <scope>NUCLEOTIDE SEQUENCE [LARGE SCALE GENOMIC DNA]</scope>
    <source>
        <strain evidence="3">DSM 25885</strain>
    </source>
</reference>
<dbReference type="GO" id="GO:0016020">
    <property type="term" value="C:membrane"/>
    <property type="evidence" value="ECO:0007669"/>
    <property type="project" value="GOC"/>
</dbReference>
<dbReference type="InterPro" id="IPR029044">
    <property type="entry name" value="Nucleotide-diphossugar_trans"/>
</dbReference>
<dbReference type="SUPFAM" id="SSF53448">
    <property type="entry name" value="Nucleotide-diphospho-sugar transferases"/>
    <property type="match status" value="1"/>
</dbReference>
<dbReference type="EMBL" id="OBEH01000003">
    <property type="protein sequence ID" value="SNZ00283.1"/>
    <property type="molecule type" value="Genomic_DNA"/>
</dbReference>
<name>A0A285MUA6_9FLAO</name>
<dbReference type="InterPro" id="IPR007577">
    <property type="entry name" value="GlycoTrfase_DXD_sugar-bd_CS"/>
</dbReference>
<gene>
    <name evidence="2" type="ORF">SAMN06265377_2103</name>
</gene>
<sequence length="253" mass="30122">MIPKKIHFCWYGHGPYNDTINKCIASWKTKLPDYTIKKWDETNTPFDKFPFLRILYKQKKWSFITDYMRLYSIYTEGGIYLDTDIEILKDFGKLLEEEAFVGYQTTLEESKYPFNSAVVGSTPKNLFIKECIKETERKQRLKYNAMGGPPIVSKVLIQDYGVNQYKDQTINGVKLLTKDYFFPFSWMEEYSPECITENTVCIHWWEESWTVKKKNLSYYVDSVKRKLQKTPTILGNRLKYNINEKGFYLTDFQ</sequence>
<dbReference type="PANTHER" id="PTHR32385:SF15">
    <property type="entry name" value="INOSITOL PHOSPHOCERAMIDE MANNOSYLTRANSFERASE 1"/>
    <property type="match status" value="1"/>
</dbReference>
<keyword evidence="3" id="KW-1185">Reference proteome</keyword>
<dbReference type="OrthoDB" id="9802987at2"/>
<keyword evidence="1 2" id="KW-0808">Transferase</keyword>
<proteinExistence type="predicted"/>
<dbReference type="Pfam" id="PF04488">
    <property type="entry name" value="Gly_transf_sug"/>
    <property type="match status" value="1"/>
</dbReference>
<dbReference type="InterPro" id="IPR051706">
    <property type="entry name" value="Glycosyltransferase_domain"/>
</dbReference>
<accession>A0A285MUA6</accession>
<dbReference type="GO" id="GO:0051999">
    <property type="term" value="P:mannosyl-inositol phosphorylceramide biosynthetic process"/>
    <property type="evidence" value="ECO:0007669"/>
    <property type="project" value="TreeGrafter"/>
</dbReference>
<dbReference type="AlphaFoldDB" id="A0A285MUA6"/>